<dbReference type="Pfam" id="PF02954">
    <property type="entry name" value="HTH_8"/>
    <property type="match status" value="1"/>
</dbReference>
<dbReference type="GO" id="GO:0016887">
    <property type="term" value="F:ATP hydrolysis activity"/>
    <property type="evidence" value="ECO:0007669"/>
    <property type="project" value="InterPro"/>
</dbReference>
<gene>
    <name evidence="4" type="ORF">SAMN04489752_3154</name>
</gene>
<evidence type="ECO:0000313" key="5">
    <source>
        <dbReference type="Proteomes" id="UP000199597"/>
    </source>
</evidence>
<proteinExistence type="predicted"/>
<keyword evidence="1" id="KW-0547">Nucleotide-binding</keyword>
<dbReference type="InterPro" id="IPR027417">
    <property type="entry name" value="P-loop_NTPase"/>
</dbReference>
<dbReference type="PROSITE" id="PS50045">
    <property type="entry name" value="SIGMA54_INTERACT_4"/>
    <property type="match status" value="1"/>
</dbReference>
<evidence type="ECO:0000256" key="2">
    <source>
        <dbReference type="ARBA" id="ARBA00022840"/>
    </source>
</evidence>
<feature type="domain" description="Sigma-54 factor interaction" evidence="3">
    <location>
        <begin position="435"/>
        <end position="506"/>
    </location>
</feature>
<dbReference type="InterPro" id="IPR009057">
    <property type="entry name" value="Homeodomain-like_sf"/>
</dbReference>
<dbReference type="RefSeq" id="WP_167356902.1">
    <property type="nucleotide sequence ID" value="NZ_LT629766.1"/>
</dbReference>
<organism evidence="4 5">
    <name type="scientific">Brevibacterium siliguriense</name>
    <dbReference type="NCBI Taxonomy" id="1136497"/>
    <lineage>
        <taxon>Bacteria</taxon>
        <taxon>Bacillati</taxon>
        <taxon>Actinomycetota</taxon>
        <taxon>Actinomycetes</taxon>
        <taxon>Micrococcales</taxon>
        <taxon>Brevibacteriaceae</taxon>
        <taxon>Brevibacterium</taxon>
    </lineage>
</organism>
<dbReference type="SUPFAM" id="SSF46689">
    <property type="entry name" value="Homeodomain-like"/>
    <property type="match status" value="1"/>
</dbReference>
<dbReference type="Pfam" id="PF00004">
    <property type="entry name" value="AAA"/>
    <property type="match status" value="1"/>
</dbReference>
<dbReference type="Gene3D" id="3.40.50.300">
    <property type="entry name" value="P-loop containing nucleotide triphosphate hydrolases"/>
    <property type="match status" value="1"/>
</dbReference>
<dbReference type="CDD" id="cd00009">
    <property type="entry name" value="AAA"/>
    <property type="match status" value="1"/>
</dbReference>
<dbReference type="SUPFAM" id="SSF52540">
    <property type="entry name" value="P-loop containing nucleoside triphosphate hydrolases"/>
    <property type="match status" value="1"/>
</dbReference>
<dbReference type="Gene3D" id="1.10.8.60">
    <property type="match status" value="1"/>
</dbReference>
<dbReference type="STRING" id="1136497.SAMN04489752_3154"/>
<dbReference type="Gene3D" id="3.30.450.40">
    <property type="match status" value="1"/>
</dbReference>
<reference evidence="5" key="1">
    <citation type="submission" date="2016-10" db="EMBL/GenBank/DDBJ databases">
        <authorList>
            <person name="Varghese N."/>
            <person name="Submissions S."/>
        </authorList>
    </citation>
    <scope>NUCLEOTIDE SEQUENCE [LARGE SCALE GENOMIC DNA]</scope>
    <source>
        <strain evidence="5">DSM 23676</strain>
    </source>
</reference>
<dbReference type="InterPro" id="IPR029016">
    <property type="entry name" value="GAF-like_dom_sf"/>
</dbReference>
<evidence type="ECO:0000313" key="4">
    <source>
        <dbReference type="EMBL" id="SDT02837.1"/>
    </source>
</evidence>
<evidence type="ECO:0000259" key="3">
    <source>
        <dbReference type="PROSITE" id="PS50045"/>
    </source>
</evidence>
<name>A0A1H1X0G9_9MICO</name>
<protein>
    <submittedName>
        <fullName evidence="4">Transcriptional regulator of acetoin/glycerol metabolism</fullName>
    </submittedName>
</protein>
<dbReference type="InterPro" id="IPR002078">
    <property type="entry name" value="Sigma_54_int"/>
</dbReference>
<evidence type="ECO:0000256" key="1">
    <source>
        <dbReference type="ARBA" id="ARBA00022741"/>
    </source>
</evidence>
<keyword evidence="5" id="KW-1185">Reference proteome</keyword>
<dbReference type="InterPro" id="IPR003959">
    <property type="entry name" value="ATPase_AAA_core"/>
</dbReference>
<dbReference type="EMBL" id="LT629766">
    <property type="protein sequence ID" value="SDT02837.1"/>
    <property type="molecule type" value="Genomic_DNA"/>
</dbReference>
<sequence>MSTPAEGAGLRPEIEQAWTRVALSGLDHGMEVKDPVITDIDVKSRLRHAAGPVLDALASDLLDTRFSVLLADRSARIVDRRVGGRAPAQTLERVKAVPGAQYVESVSGTNSLATTFETGRPVSVSGTEHFLEALRVFSCFGAPVIHPITGRIEGVLDITGPVEHENDLLKPFLLRAVTGIADRLRCGSRLSDQLVFSEFQTRTARSHAAVAAFGNDLELSNSLARDLLCEEDMALVRMFAAAPQSGKSGTTMLTLASGAEVRARIDVVTGSDRGVIVELELDADAVSHYRSTSRTRRFDGAILPPMPEQTAEAVTRVLVCGEPGTGKTTRARSIAAELAGLDSTDSLTHTAFDYLDCAEKFAAEPTDPSAIIELARCSTGVLVFDNVDVLNSAVATLVRQTVNEFSGHVVLVCDTTAQDNPELRSLRATVTRSETLPALRDQRLQFGAIIKDAVVKISNLNRRQPLDHREPLQSLRVVPSALEVLSRQDWPGNLVELNAVLNAAARGRSIGDITLADIPLTHRYPEVSGLTRLEQIERKAILEALAATDGNRKQAAEDLGLGRTTLYKRLRRYRIES</sequence>
<keyword evidence="2" id="KW-0067">ATP-binding</keyword>
<dbReference type="GO" id="GO:0006355">
    <property type="term" value="P:regulation of DNA-templated transcription"/>
    <property type="evidence" value="ECO:0007669"/>
    <property type="project" value="InterPro"/>
</dbReference>
<dbReference type="GO" id="GO:0043565">
    <property type="term" value="F:sequence-specific DNA binding"/>
    <property type="evidence" value="ECO:0007669"/>
    <property type="project" value="InterPro"/>
</dbReference>
<accession>A0A1H1X0G9</accession>
<dbReference type="PRINTS" id="PR01590">
    <property type="entry name" value="HTHFIS"/>
</dbReference>
<dbReference type="PANTHER" id="PTHR32071">
    <property type="entry name" value="TRANSCRIPTIONAL REGULATORY PROTEIN"/>
    <property type="match status" value="1"/>
</dbReference>
<dbReference type="GO" id="GO:0005524">
    <property type="term" value="F:ATP binding"/>
    <property type="evidence" value="ECO:0007669"/>
    <property type="project" value="UniProtKB-KW"/>
</dbReference>
<dbReference type="InterPro" id="IPR002197">
    <property type="entry name" value="HTH_Fis"/>
</dbReference>
<dbReference type="Gene3D" id="1.10.10.60">
    <property type="entry name" value="Homeodomain-like"/>
    <property type="match status" value="1"/>
</dbReference>
<dbReference type="AlphaFoldDB" id="A0A1H1X0G9"/>
<dbReference type="Proteomes" id="UP000199597">
    <property type="component" value="Chromosome I"/>
</dbReference>